<dbReference type="EMBL" id="GGEC01073273">
    <property type="protein sequence ID" value="MBX53757.1"/>
    <property type="molecule type" value="Transcribed_RNA"/>
</dbReference>
<organism evidence="2">
    <name type="scientific">Rhizophora mucronata</name>
    <name type="common">Asiatic mangrove</name>
    <dbReference type="NCBI Taxonomy" id="61149"/>
    <lineage>
        <taxon>Eukaryota</taxon>
        <taxon>Viridiplantae</taxon>
        <taxon>Streptophyta</taxon>
        <taxon>Embryophyta</taxon>
        <taxon>Tracheophyta</taxon>
        <taxon>Spermatophyta</taxon>
        <taxon>Magnoliopsida</taxon>
        <taxon>eudicotyledons</taxon>
        <taxon>Gunneridae</taxon>
        <taxon>Pentapetalae</taxon>
        <taxon>rosids</taxon>
        <taxon>fabids</taxon>
        <taxon>Malpighiales</taxon>
        <taxon>Rhizophoraceae</taxon>
        <taxon>Rhizophora</taxon>
    </lineage>
</organism>
<protein>
    <submittedName>
        <fullName evidence="2">Uncharacterized protein</fullName>
    </submittedName>
</protein>
<feature type="transmembrane region" description="Helical" evidence="1">
    <location>
        <begin position="6"/>
        <end position="23"/>
    </location>
</feature>
<evidence type="ECO:0000256" key="1">
    <source>
        <dbReference type="SAM" id="Phobius"/>
    </source>
</evidence>
<dbReference type="AlphaFoldDB" id="A0A2P2PGF6"/>
<proteinExistence type="predicted"/>
<evidence type="ECO:0000313" key="2">
    <source>
        <dbReference type="EMBL" id="MBX53757.1"/>
    </source>
</evidence>
<name>A0A2P2PGF6_RHIMU</name>
<sequence>MLVAITLFAMCIVTGFSMFYMFISSLWRLLFSNACQISTSHVNPCFSL</sequence>
<keyword evidence="1" id="KW-0812">Transmembrane</keyword>
<keyword evidence="1" id="KW-1133">Transmembrane helix</keyword>
<accession>A0A2P2PGF6</accession>
<reference evidence="2" key="1">
    <citation type="submission" date="2018-02" db="EMBL/GenBank/DDBJ databases">
        <title>Rhizophora mucronata_Transcriptome.</title>
        <authorList>
            <person name="Meera S.P."/>
            <person name="Sreeshan A."/>
            <person name="Augustine A."/>
        </authorList>
    </citation>
    <scope>NUCLEOTIDE SEQUENCE</scope>
    <source>
        <tissue evidence="2">Leaf</tissue>
    </source>
</reference>
<keyword evidence="1" id="KW-0472">Membrane</keyword>